<keyword evidence="3" id="KW-1185">Reference proteome</keyword>
<reference evidence="3" key="1">
    <citation type="journal article" date="2019" name="Int. J. Syst. Evol. Microbiol.">
        <title>The Global Catalogue of Microorganisms (GCM) 10K type strain sequencing project: providing services to taxonomists for standard genome sequencing and annotation.</title>
        <authorList>
            <consortium name="The Broad Institute Genomics Platform"/>
            <consortium name="The Broad Institute Genome Sequencing Center for Infectious Disease"/>
            <person name="Wu L."/>
            <person name="Ma J."/>
        </authorList>
    </citation>
    <scope>NUCLEOTIDE SEQUENCE [LARGE SCALE GENOMIC DNA]</scope>
    <source>
        <strain evidence="3">KCTC 52168</strain>
    </source>
</reference>
<protein>
    <submittedName>
        <fullName evidence="2">Uncharacterized protein</fullName>
    </submittedName>
</protein>
<dbReference type="Proteomes" id="UP001595556">
    <property type="component" value="Unassembled WGS sequence"/>
</dbReference>
<evidence type="ECO:0000256" key="1">
    <source>
        <dbReference type="SAM" id="MobiDB-lite"/>
    </source>
</evidence>
<dbReference type="EMBL" id="JBHRTI010000004">
    <property type="protein sequence ID" value="MFC3147554.1"/>
    <property type="molecule type" value="Genomic_DNA"/>
</dbReference>
<gene>
    <name evidence="2" type="ORF">ACFOEN_07860</name>
</gene>
<dbReference type="RefSeq" id="WP_377302773.1">
    <property type="nucleotide sequence ID" value="NZ_CP180191.1"/>
</dbReference>
<accession>A0ABV7H0V8</accession>
<evidence type="ECO:0000313" key="3">
    <source>
        <dbReference type="Proteomes" id="UP001595556"/>
    </source>
</evidence>
<sequence length="110" mass="11722">MVQPPAPLDAPPPVVNPADEEPDPTAGRSVFPGVRRIEEDGQLVAFAAEIVYADGRKELKPFAVADFGKRGAMALAVKARVANQQALTINPRGKPGPKRRIGPDWPGADF</sequence>
<organism evidence="2 3">
    <name type="scientific">Piscinibacterium candidicorallinum</name>
    <dbReference type="NCBI Taxonomy" id="1793872"/>
    <lineage>
        <taxon>Bacteria</taxon>
        <taxon>Pseudomonadati</taxon>
        <taxon>Pseudomonadota</taxon>
        <taxon>Betaproteobacteria</taxon>
        <taxon>Burkholderiales</taxon>
        <taxon>Piscinibacterium</taxon>
    </lineage>
</organism>
<comment type="caution">
    <text evidence="2">The sequence shown here is derived from an EMBL/GenBank/DDBJ whole genome shotgun (WGS) entry which is preliminary data.</text>
</comment>
<feature type="region of interest" description="Disordered" evidence="1">
    <location>
        <begin position="89"/>
        <end position="110"/>
    </location>
</feature>
<feature type="region of interest" description="Disordered" evidence="1">
    <location>
        <begin position="1"/>
        <end position="30"/>
    </location>
</feature>
<evidence type="ECO:0000313" key="2">
    <source>
        <dbReference type="EMBL" id="MFC3147554.1"/>
    </source>
</evidence>
<feature type="compositionally biased region" description="Pro residues" evidence="1">
    <location>
        <begin position="1"/>
        <end position="15"/>
    </location>
</feature>
<proteinExistence type="predicted"/>
<name>A0ABV7H0V8_9BURK</name>